<feature type="chain" id="PRO_5046141254" evidence="1">
    <location>
        <begin position="30"/>
        <end position="244"/>
    </location>
</feature>
<dbReference type="InterPro" id="IPR038656">
    <property type="entry name" value="Peptidase_G1_sf"/>
</dbReference>
<dbReference type="SUPFAM" id="SSF49899">
    <property type="entry name" value="Concanavalin A-like lectins/glucanases"/>
    <property type="match status" value="1"/>
</dbReference>
<dbReference type="EMBL" id="BAAAQM010000048">
    <property type="protein sequence ID" value="GAA1992655.1"/>
    <property type="molecule type" value="Genomic_DNA"/>
</dbReference>
<evidence type="ECO:0000313" key="2">
    <source>
        <dbReference type="EMBL" id="GAA1992655.1"/>
    </source>
</evidence>
<gene>
    <name evidence="2" type="ORF">GCM10009838_65620</name>
</gene>
<dbReference type="CDD" id="cd13426">
    <property type="entry name" value="Peptidase_G1"/>
    <property type="match status" value="1"/>
</dbReference>
<accession>A0ABN2SUY5</accession>
<sequence length="244" mass="24758">MSSARRWVSAGLALSGAISAAVLSSPASAAVFNGTAQGLSHGFHSSSGNWSGYAATGRSFTSVSASWTQPAVSCGSQTTYSSFWVGLDGDGSNSVEQTGTEADCSGGRAVYSSWYEMYPAYPVDFSNPVSPGDHFTASVTYNGGNKFTLVLSDTTKGWSHTVHSTLRNPALASAEVIAEAPSSGSGVLPLSDFGTVGFSGSKADGASLSSFSPDKITMAGGSTIKAVPGTISSSGAFSVTWKHS</sequence>
<dbReference type="RefSeq" id="WP_344661047.1">
    <property type="nucleotide sequence ID" value="NZ_BAAAQM010000048.1"/>
</dbReference>
<keyword evidence="3" id="KW-1185">Reference proteome</keyword>
<reference evidence="2 3" key="1">
    <citation type="journal article" date="2019" name="Int. J. Syst. Evol. Microbiol.">
        <title>The Global Catalogue of Microorganisms (GCM) 10K type strain sequencing project: providing services to taxonomists for standard genome sequencing and annotation.</title>
        <authorList>
            <consortium name="The Broad Institute Genomics Platform"/>
            <consortium name="The Broad Institute Genome Sequencing Center for Infectious Disease"/>
            <person name="Wu L."/>
            <person name="Ma J."/>
        </authorList>
    </citation>
    <scope>NUCLEOTIDE SEQUENCE [LARGE SCALE GENOMIC DNA]</scope>
    <source>
        <strain evidence="2 3">JCM 16013</strain>
    </source>
</reference>
<protein>
    <submittedName>
        <fullName evidence="2">G1 family endopeptidase</fullName>
    </submittedName>
</protein>
<organism evidence="2 3">
    <name type="scientific">Catenulispora subtropica</name>
    <dbReference type="NCBI Taxonomy" id="450798"/>
    <lineage>
        <taxon>Bacteria</taxon>
        <taxon>Bacillati</taxon>
        <taxon>Actinomycetota</taxon>
        <taxon>Actinomycetes</taxon>
        <taxon>Catenulisporales</taxon>
        <taxon>Catenulisporaceae</taxon>
        <taxon>Catenulispora</taxon>
    </lineage>
</organism>
<keyword evidence="1" id="KW-0732">Signal</keyword>
<comment type="caution">
    <text evidence="2">The sequence shown here is derived from an EMBL/GenBank/DDBJ whole genome shotgun (WGS) entry which is preliminary data.</text>
</comment>
<dbReference type="Gene3D" id="2.60.120.700">
    <property type="entry name" value="Peptidase G1"/>
    <property type="match status" value="1"/>
</dbReference>
<evidence type="ECO:0000256" key="1">
    <source>
        <dbReference type="SAM" id="SignalP"/>
    </source>
</evidence>
<feature type="signal peptide" evidence="1">
    <location>
        <begin position="1"/>
        <end position="29"/>
    </location>
</feature>
<evidence type="ECO:0000313" key="3">
    <source>
        <dbReference type="Proteomes" id="UP001499854"/>
    </source>
</evidence>
<dbReference type="PANTHER" id="PTHR37536:SF1">
    <property type="entry name" value="ASPERGILLOPEPSIN, PUTAITVE (AFU_ORTHOLOGUE AFUA_7G01200)"/>
    <property type="match status" value="1"/>
</dbReference>
<proteinExistence type="predicted"/>
<name>A0ABN2SUY5_9ACTN</name>
<dbReference type="InterPro" id="IPR000250">
    <property type="entry name" value="Peptidase_G1"/>
</dbReference>
<dbReference type="Pfam" id="PF01828">
    <property type="entry name" value="Peptidase_A4"/>
    <property type="match status" value="1"/>
</dbReference>
<dbReference type="PANTHER" id="PTHR37536">
    <property type="entry name" value="PUTATIVE (AFU_ORTHOLOGUE AFUA_3G02970)-RELATED"/>
    <property type="match status" value="1"/>
</dbReference>
<dbReference type="InterPro" id="IPR013320">
    <property type="entry name" value="ConA-like_dom_sf"/>
</dbReference>
<dbReference type="Proteomes" id="UP001499854">
    <property type="component" value="Unassembled WGS sequence"/>
</dbReference>